<comment type="similarity">
    <text evidence="2">Belongs to the AB hydrolase superfamily. Epoxide hydrolase family.</text>
</comment>
<dbReference type="PRINTS" id="PR00412">
    <property type="entry name" value="EPOXHYDRLASE"/>
</dbReference>
<dbReference type="eggNOG" id="KOG4178">
    <property type="taxonomic scope" value="Eukaryota"/>
</dbReference>
<evidence type="ECO:0000313" key="4">
    <source>
        <dbReference type="EMBL" id="EFW14057.1"/>
    </source>
</evidence>
<dbReference type="OMA" id="ATRWYRM"/>
<keyword evidence="1" id="KW-0378">Hydrolase</keyword>
<evidence type="ECO:0000259" key="3">
    <source>
        <dbReference type="Pfam" id="PF12697"/>
    </source>
</evidence>
<dbReference type="Pfam" id="PF12697">
    <property type="entry name" value="Abhydrolase_6"/>
    <property type="match status" value="1"/>
</dbReference>
<gene>
    <name evidence="4" type="ORF">CPSG_09424</name>
</gene>
<sequence length="292" mass="33045">MASQPFHILQSKSPSLITLPGGSCEAHLFTLHGLLSSSWDWRHMIVRLRNTGYGVIVPDLLGYGDTDKPVELNSYAMTQMTHHIVEILDIEDVGTCIGVAHDWYAPARIILFLWGSAMLSMLAIYHPDRLLRVVTVTVSYTPPGTFNYMNWFNTEEAVELSLIGLWKTDLCPPGAARAWLKAAKTTSLPPYITVPEYLIRQNIFSDGGYRAPLNWYKASMRGVNAADDALISEENKYLTLPNLFIQSTKDIAWGSETQVQKIKRWARNPRIENLECGHWPQLEKPDELFILI</sequence>
<evidence type="ECO:0000313" key="5">
    <source>
        <dbReference type="Proteomes" id="UP000002497"/>
    </source>
</evidence>
<reference evidence="5" key="1">
    <citation type="journal article" date="2010" name="Genome Res.">
        <title>Population genomic sequencing of Coccidioides fungi reveals recent hybridization and transposon control.</title>
        <authorList>
            <person name="Neafsey D.E."/>
            <person name="Barker B.M."/>
            <person name="Sharpton T.J."/>
            <person name="Stajich J.E."/>
            <person name="Park D.J."/>
            <person name="Whiston E."/>
            <person name="Hung C.-Y."/>
            <person name="McMahan C."/>
            <person name="White J."/>
            <person name="Sykes S."/>
            <person name="Heiman D."/>
            <person name="Young S."/>
            <person name="Zeng Q."/>
            <person name="Abouelleil A."/>
            <person name="Aftuck L."/>
            <person name="Bessette D."/>
            <person name="Brown A."/>
            <person name="FitzGerald M."/>
            <person name="Lui A."/>
            <person name="Macdonald J.P."/>
            <person name="Priest M."/>
            <person name="Orbach M.J."/>
            <person name="Galgiani J.N."/>
            <person name="Kirkland T.N."/>
            <person name="Cole G.T."/>
            <person name="Birren B.W."/>
            <person name="Henn M.R."/>
            <person name="Taylor J.W."/>
            <person name="Rounsley S.D."/>
        </authorList>
    </citation>
    <scope>NUCLEOTIDE SEQUENCE [LARGE SCALE GENOMIC DNA]</scope>
    <source>
        <strain evidence="5">RMSCC 757 / Silveira</strain>
    </source>
</reference>
<accession>E9DHX5</accession>
<proteinExistence type="inferred from homology"/>
<dbReference type="InterPro" id="IPR029058">
    <property type="entry name" value="AB_hydrolase_fold"/>
</dbReference>
<dbReference type="GO" id="GO:0016787">
    <property type="term" value="F:hydrolase activity"/>
    <property type="evidence" value="ECO:0007669"/>
    <property type="project" value="UniProtKB-KW"/>
</dbReference>
<dbReference type="InterPro" id="IPR000639">
    <property type="entry name" value="Epox_hydrolase-like"/>
</dbReference>
<dbReference type="InterPro" id="IPR000073">
    <property type="entry name" value="AB_hydrolase_1"/>
</dbReference>
<dbReference type="VEuPathDB" id="FungiDB:CPSG_09424"/>
<keyword evidence="5" id="KW-1185">Reference proteome</keyword>
<dbReference type="SUPFAM" id="SSF53474">
    <property type="entry name" value="alpha/beta-Hydrolases"/>
    <property type="match status" value="1"/>
</dbReference>
<dbReference type="OrthoDB" id="284184at2759"/>
<organism evidence="5">
    <name type="scientific">Coccidioides posadasii (strain RMSCC 757 / Silveira)</name>
    <name type="common">Valley fever fungus</name>
    <dbReference type="NCBI Taxonomy" id="443226"/>
    <lineage>
        <taxon>Eukaryota</taxon>
        <taxon>Fungi</taxon>
        <taxon>Dikarya</taxon>
        <taxon>Ascomycota</taxon>
        <taxon>Pezizomycotina</taxon>
        <taxon>Eurotiomycetes</taxon>
        <taxon>Eurotiomycetidae</taxon>
        <taxon>Onygenales</taxon>
        <taxon>Onygenaceae</taxon>
        <taxon>Coccidioides</taxon>
    </lineage>
</organism>
<dbReference type="AlphaFoldDB" id="E9DHX5"/>
<dbReference type="Gene3D" id="3.40.50.1820">
    <property type="entry name" value="alpha/beta hydrolase"/>
    <property type="match status" value="1"/>
</dbReference>
<name>E9DHX5_COCPS</name>
<evidence type="ECO:0000256" key="2">
    <source>
        <dbReference type="ARBA" id="ARBA00038334"/>
    </source>
</evidence>
<dbReference type="Proteomes" id="UP000002497">
    <property type="component" value="Unassembled WGS sequence"/>
</dbReference>
<evidence type="ECO:0000256" key="1">
    <source>
        <dbReference type="ARBA" id="ARBA00022801"/>
    </source>
</evidence>
<dbReference type="HOGENOM" id="CLU_020336_7_0_1"/>
<dbReference type="PANTHER" id="PTHR43329">
    <property type="entry name" value="EPOXIDE HYDROLASE"/>
    <property type="match status" value="1"/>
</dbReference>
<dbReference type="STRING" id="443226.E9DHX5"/>
<reference evidence="5" key="2">
    <citation type="submission" date="2010-03" db="EMBL/GenBank/DDBJ databases">
        <title>The genome sequence of Coccidioides posadasii strain Silveira.</title>
        <authorList>
            <consortium name="The Broad Institute Genome Sequencing Center for Infectious Disease"/>
            <person name="Neafsey D."/>
            <person name="Orbach M."/>
            <person name="Henn M.R."/>
            <person name="Cole G.T."/>
            <person name="Galgiani J."/>
            <person name="Gardner M.J."/>
            <person name="Kirkland T.N."/>
            <person name="Taylor J.W."/>
            <person name="Young S.K."/>
            <person name="Zeng Q."/>
            <person name="Koehrsen M."/>
            <person name="Alvarado L."/>
            <person name="Berlin A."/>
            <person name="Borenstein D."/>
            <person name="Chapman S.B."/>
            <person name="Chen Z."/>
            <person name="Engels R."/>
            <person name="Freedman E."/>
            <person name="Gellesch M."/>
            <person name="Goldberg J."/>
            <person name="Griggs A."/>
            <person name="Gujja S."/>
            <person name="Heilman E."/>
            <person name="Heiman D."/>
            <person name="Howarth C."/>
            <person name="Jen D."/>
            <person name="Larson L."/>
            <person name="Mehta T."/>
            <person name="Neiman D."/>
            <person name="Park D."/>
            <person name="Pearson M."/>
            <person name="Richards J."/>
            <person name="Roberts A."/>
            <person name="Saif S."/>
            <person name="Shea T."/>
            <person name="Shenoy N."/>
            <person name="Sisk P."/>
            <person name="Stolte C."/>
            <person name="Sykes S."/>
            <person name="Walk T."/>
            <person name="White J."/>
            <person name="Yandava C."/>
            <person name="Haas B."/>
            <person name="Nusbaum C."/>
            <person name="Birren B."/>
        </authorList>
    </citation>
    <scope>NUCLEOTIDE SEQUENCE [LARGE SCALE GENOMIC DNA]</scope>
    <source>
        <strain evidence="5">RMSCC 757 / Silveira</strain>
    </source>
</reference>
<dbReference type="EMBL" id="GL636509">
    <property type="protein sequence ID" value="EFW14057.1"/>
    <property type="molecule type" value="Genomic_DNA"/>
</dbReference>
<feature type="domain" description="AB hydrolase-1" evidence="3">
    <location>
        <begin position="31"/>
        <end position="288"/>
    </location>
</feature>
<protein>
    <recommendedName>
        <fullName evidence="3">AB hydrolase-1 domain-containing protein</fullName>
    </recommendedName>
</protein>